<accession>A0A1L7AIT0</accession>
<protein>
    <recommendedName>
        <fullName evidence="2">Beta-lactamase-related domain-containing protein</fullName>
    </recommendedName>
</protein>
<gene>
    <name evidence="3" type="ORF">RGI145_18015</name>
</gene>
<name>A0A1L7AIT0_9PROT</name>
<dbReference type="PANTHER" id="PTHR43283">
    <property type="entry name" value="BETA-LACTAMASE-RELATED"/>
    <property type="match status" value="1"/>
</dbReference>
<organism evidence="3 4">
    <name type="scientific">Roseomonas gilardii</name>
    <dbReference type="NCBI Taxonomy" id="257708"/>
    <lineage>
        <taxon>Bacteria</taxon>
        <taxon>Pseudomonadati</taxon>
        <taxon>Pseudomonadota</taxon>
        <taxon>Alphaproteobacteria</taxon>
        <taxon>Acetobacterales</taxon>
        <taxon>Roseomonadaceae</taxon>
        <taxon>Roseomonas</taxon>
    </lineage>
</organism>
<proteinExistence type="predicted"/>
<dbReference type="Proteomes" id="UP000185494">
    <property type="component" value="Chromosome 1"/>
</dbReference>
<evidence type="ECO:0000259" key="2">
    <source>
        <dbReference type="Pfam" id="PF00144"/>
    </source>
</evidence>
<dbReference type="PANTHER" id="PTHR43283:SF3">
    <property type="entry name" value="BETA-LACTAMASE FAMILY PROTEIN (AFU_ORTHOLOGUE AFUA_5G07500)"/>
    <property type="match status" value="1"/>
</dbReference>
<dbReference type="InterPro" id="IPR050789">
    <property type="entry name" value="Diverse_Enzym_Activities"/>
</dbReference>
<evidence type="ECO:0000313" key="4">
    <source>
        <dbReference type="Proteomes" id="UP000185494"/>
    </source>
</evidence>
<reference evidence="3 4" key="1">
    <citation type="submission" date="2016-05" db="EMBL/GenBank/DDBJ databases">
        <title>Complete Genome and Methylome Analysis of Psychrotrophic Bacterial Isolates from Antarctic Lake Untersee.</title>
        <authorList>
            <person name="Fomenkov A."/>
            <person name="Akimov V.N."/>
            <person name="Vasilyeva L.V."/>
            <person name="Andersen D."/>
            <person name="Vincze T."/>
            <person name="Roberts R.J."/>
        </authorList>
    </citation>
    <scope>NUCLEOTIDE SEQUENCE [LARGE SCALE GENOMIC DNA]</scope>
    <source>
        <strain evidence="3 4">U14-5</strain>
    </source>
</reference>
<feature type="domain" description="Beta-lactamase-related" evidence="2">
    <location>
        <begin position="42"/>
        <end position="413"/>
    </location>
</feature>
<dbReference type="InterPro" id="IPR012338">
    <property type="entry name" value="Beta-lactam/transpept-like"/>
</dbReference>
<dbReference type="KEGG" id="rgi:RGI145_18015"/>
<dbReference type="InterPro" id="IPR006311">
    <property type="entry name" value="TAT_signal"/>
</dbReference>
<dbReference type="PROSITE" id="PS51318">
    <property type="entry name" value="TAT"/>
    <property type="match status" value="1"/>
</dbReference>
<dbReference type="AlphaFoldDB" id="A0A1L7AIT0"/>
<dbReference type="Gene3D" id="3.40.710.10">
    <property type="entry name" value="DD-peptidase/beta-lactamase superfamily"/>
    <property type="match status" value="1"/>
</dbReference>
<dbReference type="Pfam" id="PF00144">
    <property type="entry name" value="Beta-lactamase"/>
    <property type="match status" value="1"/>
</dbReference>
<keyword evidence="1" id="KW-0732">Signal</keyword>
<dbReference type="SUPFAM" id="SSF56601">
    <property type="entry name" value="beta-lactamase/transpeptidase-like"/>
    <property type="match status" value="1"/>
</dbReference>
<evidence type="ECO:0000313" key="3">
    <source>
        <dbReference type="EMBL" id="APT58716.1"/>
    </source>
</evidence>
<evidence type="ECO:0000256" key="1">
    <source>
        <dbReference type="SAM" id="SignalP"/>
    </source>
</evidence>
<dbReference type="EMBL" id="CP015583">
    <property type="protein sequence ID" value="APT58716.1"/>
    <property type="molecule type" value="Genomic_DNA"/>
</dbReference>
<dbReference type="STRING" id="257708.RGI145_18015"/>
<feature type="signal peptide" evidence="1">
    <location>
        <begin position="1"/>
        <end position="27"/>
    </location>
</feature>
<dbReference type="RefSeq" id="WP_075799470.1">
    <property type="nucleotide sequence ID" value="NZ_CP015583.1"/>
</dbReference>
<feature type="chain" id="PRO_5013154408" description="Beta-lactamase-related domain-containing protein" evidence="1">
    <location>
        <begin position="28"/>
        <end position="429"/>
    </location>
</feature>
<sequence>MSQRHPLPRRRALAFALLPSLALFACAAPQTAAPPARQATLDTALRQQVESGKVGAIAALVVRDNGEVLYSGSAGTRTPGGGEALRPDSLFRLASMTKPFTSVAAMQLVEQGKIGLDDPIGRWLPEFRRLRVVAGEGRTVPAQRQPTVRDLLRHTSGFSYTFLNIPGVVEEYRRLGVDDGLAAPDRTLRDNMSRLARAPLAIQPGSGWRYSLSTDVLGAIVERAGGMPLDQYIIRNIAAPLKLESFAFHVPESARPRMVTAMYPDPAGVLRPMASPQTVPYPLSGGTWTADPERAFSATAYPSGGAGATATIGDYARFARMLLNGGELDGVRILKPETVAEMAKPQTGGYPINLRGAGYDFGYGFSVLTDPAAAKTRQGLGTYGWGGIYGTGFFVDPANRIVTVVMTQTGVNGGPAGNEVREAVYGTLP</sequence>
<dbReference type="InterPro" id="IPR001466">
    <property type="entry name" value="Beta-lactam-related"/>
</dbReference>
<dbReference type="PROSITE" id="PS51257">
    <property type="entry name" value="PROKAR_LIPOPROTEIN"/>
    <property type="match status" value="1"/>
</dbReference>